<dbReference type="Pfam" id="PF05593">
    <property type="entry name" value="RHS_repeat"/>
    <property type="match status" value="2"/>
</dbReference>
<dbReference type="InterPro" id="IPR031325">
    <property type="entry name" value="RHS_repeat"/>
</dbReference>
<dbReference type="Gene3D" id="2.40.128.340">
    <property type="match status" value="1"/>
</dbReference>
<dbReference type="SUPFAM" id="SSF69318">
    <property type="entry name" value="Integrin alpha N-terminal domain"/>
    <property type="match status" value="2"/>
</dbReference>
<keyword evidence="3" id="KW-1133">Transmembrane helix</keyword>
<feature type="transmembrane region" description="Helical" evidence="3">
    <location>
        <begin position="7"/>
        <end position="26"/>
    </location>
</feature>
<keyword evidence="2" id="KW-0677">Repeat</keyword>
<keyword evidence="3" id="KW-0472">Membrane</keyword>
<dbReference type="Proteomes" id="UP000231926">
    <property type="component" value="Unassembled WGS sequence"/>
</dbReference>
<feature type="transmembrane region" description="Helical" evidence="3">
    <location>
        <begin position="2090"/>
        <end position="2111"/>
    </location>
</feature>
<dbReference type="InterPro" id="IPR022385">
    <property type="entry name" value="Rhs_assc_core"/>
</dbReference>
<evidence type="ECO:0000313" key="6">
    <source>
        <dbReference type="Proteomes" id="UP000231926"/>
    </source>
</evidence>
<accession>A0A2M9Y7K4</accession>
<dbReference type="InterPro" id="IPR013517">
    <property type="entry name" value="FG-GAP"/>
</dbReference>
<dbReference type="NCBIfam" id="TIGR03696">
    <property type="entry name" value="Rhs_assc_core"/>
    <property type="match status" value="1"/>
</dbReference>
<sequence>MRQNKKVPIAIIVLIASFFFIAWNPLRPILNYFASVFSGGETSIPLPLPNIQIGITGKPSLSLGVQVPPGAGDLVPSITIDYTASGTQSILGSGWNLGGFPRILKNPNLGIHFGATDGYSSSLLGELIETSASGVYRSKMESFYKIKLDGNVWVFQDKSGITYEYGRNDANGSGSIILSNGVAITSYLDKVRDSFGNGYDIIYSSDTAISDEPLPQEIKYARGNGRIVFSYKDRSSGFREQIFYLTKAAFRKKLLDKIEVYAKDSNGSEQLIETYDLNYDTTDRGPILSSFERENYKPINFSYTERTTQVNLFNSNGKNYDVSFQAMNPNVQSSCAATQSACLCTAVPGCLAQTLGYAKLLCAQGIASYQNVCTYGVTSTFVAPADTDGDGSPELVKITGSMTNQKFSVSKLSEWEATTSNPISTNTATVGEHIGITSIGKILPGDFNGDGKSDFLILKNNGEALKVYYGPNFSSASYSNITAQNLSSGSSISKHFVLDVNGDGKTDFIQADNNNNLLVYTSTGSGFQKIQTLTISPYGTSFQQFVDLDRNGVPDFVRINDSTSQELIVTFLDFQNGLLKIIETNKISRTDFGNKGDQFFSDLNGDGYLDFAFFSMPGNQGSISYYPFTGRTFLTNGASPLQTINVNGAFANKESGSSSNTVYVEADLSGDGVKDRISYDNTDLSNSFFNVEIYDSMNSKYLTAFKVYWNQDVSKDLNGDGALDTLRANVTSIDQTDSNGVVTTVTTYKFIVTIANASSYDVAIDLDSYIPSTSSSGDSSSISYFNWRNRKDFIDLNGDNKADFLRYDAANGVLAVSYAKSDSNGYVTYSENGDDSWTTGGYFLSLDTNSDGKPEILGLKGNKVNLQTSVSSSAPGISSIAYRSFPYESSLELHYIRFNQALPSGLLSNVENGSYSSQGNVKLNLEYQLSKNHPGAIQPSLYNSSFPQFIPFGGADYLTTKLTQKTGDTILSSGTYSYSFARFYLGGFRNSTYIGFQKMTQTDSILNQTIEIEYNPSFIEMSGRPTYQKIKKNGILLSESTWSYNKSSSIFGGVLVLPGDTSEIKYQAGNIFSSSLISKTYDSYGNILNKVTSINGTILSEKTTYLNDWSQSILGKPTEIQLFKDGELLSDKKFNYSGRLVSEVRELVSDGVWKSQYIQAYDEYGNPTSVLDSNGNTNLIEYDSIVFKYPIKITNSLGHISLKEYNLTTGLEVSNTNPNGSVSKTEYDIFGRATLSYLPGESEWSEKVGYENTGDLENKLVRKTFRRSNGQSWQEESNNIITGITKKRSSLVNGYVLVEETYSNPQGQTVKKVDSYLEGSNPFSWTSFTYDAEGNMILSERNDGSSTSVSVAGLTTTVKESNGGNVIRENIEVKNSLGQTVSSIQQGKTTQYKYASNGQISQIIDPENGITYIQSDFAGRKIKVISPDSGITQYIYDSNSGNLQERRLASGSKIQYSYDVLGRVTQITGIGPQGETVDQVYEYDSPSAANGIGRLTKVTDPLGTTEFEYNAWGNQTLLKKHLSEEDLTFIIQKKYNLQGQVEEFTYPEGSIVKNLYSEAGYLSAVTLTPGDGSGSDFPVVQYAGPTVEDGLLKIQRILGNGVSTNIYYNPVKKNLVRIQTSKDSDSYQDLNYSYNDYGNYSSITDNKNPVRSQSFSYDSIGRLISATGVYGTEIYQYSDSGRLLKKGNLTYSYSNSLHKNAATDVSGNGLSYHYVYDSAGNVVNKNDESFSYNPFQKLKQVDTANGETVKFDYDFTGTRIRKTRSSDGTKTITLGGIYEIVLTPGKSPQHTLYFKGNSGDLVGQWSRQNPDLISYGNQELVASSGLGSPWNTYLWQSKDIVIRGIKYLLFVPGANIAFLYITVFLGVAFALLSFGDGLWKLTIKFITPILIISFSNCSIALPGSNGNAPWTMAPYIDPGATGIGSPYEPGSGAGIPITGFLFLHPDHLGSIVMATDGSGNRVTGGVQSGASHVSYKPYGEIQRDDSFGPDVFRYKYTSQEEDRETGLYYYKARYYDPILGRFLQADSVIDGSRPTGMDLYAYAEGNPISYTDPSGHSILSSWLSSNGLGFLNFSLTLSSAMLILNPVGAIGTALGGVIAGGAAGSAAAMIAGSTLLGAAALGAGGAAMGSVVGGSTALGLGLASGIIGGSSALFGSSALVVAGVGAAVVVGSTALLASSAAAIVGAAGLVIGGVALIQATVLAAAAAVIGVSVVLMAAALAMTVAGAAIIAGLFALGVASMLVFSALAMAVGVALLASAAVPILLYTGLGVGILAAGSVLSPFTFQAYIVGGYSKSSLNHLRWNEKNARIAGCYAAAVSFAVTAGSIAFFGMPGLGVMPGNVPVFGSFNYISSVPLFETSITLSKILQFYSGGSAGYNLSQGNYLESFINTIDIFSPIPVGLIVKGAEATGNTCGGSL</sequence>
<keyword evidence="1" id="KW-0732">Signal</keyword>
<organism evidence="5 6">
    <name type="scientific">Leptospira saintgironsiae</name>
    <dbReference type="NCBI Taxonomy" id="2023183"/>
    <lineage>
        <taxon>Bacteria</taxon>
        <taxon>Pseudomonadati</taxon>
        <taxon>Spirochaetota</taxon>
        <taxon>Spirochaetia</taxon>
        <taxon>Leptospirales</taxon>
        <taxon>Leptospiraceae</taxon>
        <taxon>Leptospira</taxon>
    </lineage>
</organism>
<feature type="transmembrane region" description="Helical" evidence="3">
    <location>
        <begin position="2118"/>
        <end position="2147"/>
    </location>
</feature>
<feature type="transmembrane region" description="Helical" evidence="3">
    <location>
        <begin position="2271"/>
        <end position="2290"/>
    </location>
</feature>
<feature type="transmembrane region" description="Helical" evidence="3">
    <location>
        <begin position="2183"/>
        <end position="2209"/>
    </location>
</feature>
<feature type="transmembrane region" description="Helical" evidence="3">
    <location>
        <begin position="2215"/>
        <end position="2236"/>
    </location>
</feature>
<name>A0A2M9Y7K4_9LEPT</name>
<dbReference type="InterPro" id="IPR006530">
    <property type="entry name" value="YD"/>
</dbReference>
<dbReference type="NCBIfam" id="TIGR01643">
    <property type="entry name" value="YD_repeat_2x"/>
    <property type="match status" value="1"/>
</dbReference>
<keyword evidence="6" id="KW-1185">Reference proteome</keyword>
<proteinExistence type="predicted"/>
<evidence type="ECO:0000256" key="1">
    <source>
        <dbReference type="ARBA" id="ARBA00022729"/>
    </source>
</evidence>
<comment type="caution">
    <text evidence="5">The sequence shown here is derived from an EMBL/GenBank/DDBJ whole genome shotgun (WGS) entry which is preliminary data.</text>
</comment>
<dbReference type="RefSeq" id="WP_100711813.1">
    <property type="nucleotide sequence ID" value="NZ_NPDR01000016.1"/>
</dbReference>
<feature type="transmembrane region" description="Helical" evidence="3">
    <location>
        <begin position="2243"/>
        <end position="2265"/>
    </location>
</feature>
<gene>
    <name evidence="5" type="ORF">CH362_18560</name>
</gene>
<dbReference type="Pfam" id="PF13517">
    <property type="entry name" value="FG-GAP_3"/>
    <property type="match status" value="1"/>
</dbReference>
<feature type="transmembrane region" description="Helical" evidence="3">
    <location>
        <begin position="2067"/>
        <end position="2084"/>
    </location>
</feature>
<dbReference type="OrthoDB" id="311748at2"/>
<feature type="transmembrane region" description="Helical" evidence="3">
    <location>
        <begin position="1847"/>
        <end position="1874"/>
    </location>
</feature>
<evidence type="ECO:0000256" key="3">
    <source>
        <dbReference type="SAM" id="Phobius"/>
    </source>
</evidence>
<feature type="transmembrane region" description="Helical" evidence="3">
    <location>
        <begin position="2311"/>
        <end position="2332"/>
    </location>
</feature>
<evidence type="ECO:0000256" key="2">
    <source>
        <dbReference type="ARBA" id="ARBA00022737"/>
    </source>
</evidence>
<dbReference type="EMBL" id="NPDR01000016">
    <property type="protein sequence ID" value="PJZ47544.1"/>
    <property type="molecule type" value="Genomic_DNA"/>
</dbReference>
<evidence type="ECO:0000313" key="5">
    <source>
        <dbReference type="EMBL" id="PJZ47544.1"/>
    </source>
</evidence>
<dbReference type="Pfam" id="PF25023">
    <property type="entry name" value="TEN_YD-shell"/>
    <property type="match status" value="1"/>
</dbReference>
<dbReference type="InterPro" id="IPR028994">
    <property type="entry name" value="Integrin_alpha_N"/>
</dbReference>
<evidence type="ECO:0000259" key="4">
    <source>
        <dbReference type="Pfam" id="PF25023"/>
    </source>
</evidence>
<dbReference type="InterPro" id="IPR056823">
    <property type="entry name" value="TEN-like_YD-shell"/>
</dbReference>
<dbReference type="Gene3D" id="2.180.10.10">
    <property type="entry name" value="RHS repeat-associated core"/>
    <property type="match status" value="3"/>
</dbReference>
<dbReference type="PANTHER" id="PTHR32305">
    <property type="match status" value="1"/>
</dbReference>
<reference evidence="5 6" key="1">
    <citation type="submission" date="2017-07" db="EMBL/GenBank/DDBJ databases">
        <title>Leptospira spp. isolated from tropical soils.</title>
        <authorList>
            <person name="Thibeaux R."/>
            <person name="Iraola G."/>
            <person name="Ferres I."/>
            <person name="Bierque E."/>
            <person name="Girault D."/>
            <person name="Soupe-Gilbert M.-E."/>
            <person name="Picardeau M."/>
            <person name="Goarant C."/>
        </authorList>
    </citation>
    <scope>NUCLEOTIDE SEQUENCE [LARGE SCALE GENOMIC DNA]</scope>
    <source>
        <strain evidence="5 6">FH4-C-A2</strain>
    </source>
</reference>
<dbReference type="InterPro" id="IPR050708">
    <property type="entry name" value="T6SS_VgrG/RHS"/>
</dbReference>
<feature type="domain" description="Teneurin-like YD-shell" evidence="4">
    <location>
        <begin position="1651"/>
        <end position="1768"/>
    </location>
</feature>
<dbReference type="PANTHER" id="PTHR32305:SF15">
    <property type="entry name" value="PROTEIN RHSA-RELATED"/>
    <property type="match status" value="1"/>
</dbReference>
<keyword evidence="3" id="KW-0812">Transmembrane</keyword>
<feature type="transmembrane region" description="Helical" evidence="3">
    <location>
        <begin position="2153"/>
        <end position="2176"/>
    </location>
</feature>
<protein>
    <submittedName>
        <fullName evidence="5">Type IV secretion protein Rhs</fullName>
    </submittedName>
</protein>